<gene>
    <name evidence="1" type="ORF">GCM10023320_51520</name>
</gene>
<evidence type="ECO:0000313" key="1">
    <source>
        <dbReference type="EMBL" id="GAA5130069.1"/>
    </source>
</evidence>
<organism evidence="1 2">
    <name type="scientific">Pseudonocardia adelaidensis</name>
    <dbReference type="NCBI Taxonomy" id="648754"/>
    <lineage>
        <taxon>Bacteria</taxon>
        <taxon>Bacillati</taxon>
        <taxon>Actinomycetota</taxon>
        <taxon>Actinomycetes</taxon>
        <taxon>Pseudonocardiales</taxon>
        <taxon>Pseudonocardiaceae</taxon>
        <taxon>Pseudonocardia</taxon>
    </lineage>
</organism>
<keyword evidence="2" id="KW-1185">Reference proteome</keyword>
<reference evidence="2" key="1">
    <citation type="journal article" date="2019" name="Int. J. Syst. Evol. Microbiol.">
        <title>The Global Catalogue of Microorganisms (GCM) 10K type strain sequencing project: providing services to taxonomists for standard genome sequencing and annotation.</title>
        <authorList>
            <consortium name="The Broad Institute Genomics Platform"/>
            <consortium name="The Broad Institute Genome Sequencing Center for Infectious Disease"/>
            <person name="Wu L."/>
            <person name="Ma J."/>
        </authorList>
    </citation>
    <scope>NUCLEOTIDE SEQUENCE [LARGE SCALE GENOMIC DNA]</scope>
    <source>
        <strain evidence="2">JCM 18302</strain>
    </source>
</reference>
<name>A0ABP9NPT1_9PSEU</name>
<dbReference type="Proteomes" id="UP001500804">
    <property type="component" value="Unassembled WGS sequence"/>
</dbReference>
<dbReference type="RefSeq" id="WP_345607906.1">
    <property type="nucleotide sequence ID" value="NZ_BAABJO010000021.1"/>
</dbReference>
<evidence type="ECO:0000313" key="2">
    <source>
        <dbReference type="Proteomes" id="UP001500804"/>
    </source>
</evidence>
<protein>
    <submittedName>
        <fullName evidence="1">Uncharacterized protein</fullName>
    </submittedName>
</protein>
<sequence length="76" mass="8510">MDPAPMDHHEKMRLRAAAFRATRLYPGPVGELVSRELLTWEEFGYRLGGEQLVMRLVDHVLKTPIPQPAAEAEAAA</sequence>
<proteinExistence type="predicted"/>
<comment type="caution">
    <text evidence="1">The sequence shown here is derived from an EMBL/GenBank/DDBJ whole genome shotgun (WGS) entry which is preliminary data.</text>
</comment>
<accession>A0ABP9NPT1</accession>
<dbReference type="EMBL" id="BAABJO010000021">
    <property type="protein sequence ID" value="GAA5130069.1"/>
    <property type="molecule type" value="Genomic_DNA"/>
</dbReference>